<accession>A0A6B2LXN1</accession>
<dbReference type="Proteomes" id="UP000478417">
    <property type="component" value="Unassembled WGS sequence"/>
</dbReference>
<evidence type="ECO:0000313" key="1">
    <source>
        <dbReference type="EMBL" id="NDV60852.1"/>
    </source>
</evidence>
<comment type="caution">
    <text evidence="1">The sequence shown here is derived from an EMBL/GenBank/DDBJ whole genome shotgun (WGS) entry which is preliminary data.</text>
</comment>
<dbReference type="RefSeq" id="WP_163961248.1">
    <property type="nucleotide sequence ID" value="NZ_JAAGNX010000001.1"/>
</dbReference>
<proteinExistence type="predicted"/>
<sequence>MALIHRHYTIPKLDFRDFWDICSHYLRIHPKYRNIIYSIDGFSGPICENESDVSKVLRLIALHQGEVRRYVARYYLSPASEPGDYGNAKMEYLPEAHDFQPVGLHFYADTDNKLLIYQFEDFIYNGYSFEEQDTTEIEYGLPCEVLASVIDIRSFSSFCEQPDIESPYTCGLMTAFYNMVRNGFKRYPPDLVKFLGDGVLAVWQTTSKDRKVAIETCLDGLKQMPMTWRHLVQGPEFTHGAPEGIGSGVSFGLASKISIDNDYIGRPINLASRLCSVCPPAKTYIARNVPDVEEYGVKPLAIRLKSYGEQKVWLMDVI</sequence>
<dbReference type="SUPFAM" id="SSF55073">
    <property type="entry name" value="Nucleotide cyclase"/>
    <property type="match status" value="1"/>
</dbReference>
<evidence type="ECO:0000313" key="2">
    <source>
        <dbReference type="Proteomes" id="UP000478417"/>
    </source>
</evidence>
<evidence type="ECO:0008006" key="3">
    <source>
        <dbReference type="Google" id="ProtNLM"/>
    </source>
</evidence>
<dbReference type="AlphaFoldDB" id="A0A6B2LXN1"/>
<protein>
    <recommendedName>
        <fullName evidence="3">Adenylate cyclase</fullName>
    </recommendedName>
</protein>
<organism evidence="1 2">
    <name type="scientific">Oceanipulchritudo coccoides</name>
    <dbReference type="NCBI Taxonomy" id="2706888"/>
    <lineage>
        <taxon>Bacteria</taxon>
        <taxon>Pseudomonadati</taxon>
        <taxon>Verrucomicrobiota</taxon>
        <taxon>Opitutia</taxon>
        <taxon>Puniceicoccales</taxon>
        <taxon>Oceanipulchritudinaceae</taxon>
        <taxon>Oceanipulchritudo</taxon>
    </lineage>
</organism>
<reference evidence="1 2" key="1">
    <citation type="submission" date="2020-02" db="EMBL/GenBank/DDBJ databases">
        <title>Albibacoteraceae fam. nov., the first described family within the subdivision 4 Verrucomicrobia.</title>
        <authorList>
            <person name="Xi F."/>
        </authorList>
    </citation>
    <scope>NUCLEOTIDE SEQUENCE [LARGE SCALE GENOMIC DNA]</scope>
    <source>
        <strain evidence="1 2">CK1056</strain>
    </source>
</reference>
<keyword evidence="2" id="KW-1185">Reference proteome</keyword>
<gene>
    <name evidence="1" type="ORF">G0Q06_00130</name>
</gene>
<dbReference type="InterPro" id="IPR029787">
    <property type="entry name" value="Nucleotide_cyclase"/>
</dbReference>
<dbReference type="Gene3D" id="3.30.70.1230">
    <property type="entry name" value="Nucleotide cyclase"/>
    <property type="match status" value="1"/>
</dbReference>
<dbReference type="EMBL" id="JAAGNX010000001">
    <property type="protein sequence ID" value="NDV60852.1"/>
    <property type="molecule type" value="Genomic_DNA"/>
</dbReference>
<name>A0A6B2LXN1_9BACT</name>